<evidence type="ECO:0000313" key="4">
    <source>
        <dbReference type="Proteomes" id="UP000030185"/>
    </source>
</evidence>
<dbReference type="OrthoDB" id="9809989at2"/>
<dbReference type="InterPro" id="IPR032812">
    <property type="entry name" value="SbsA_Ig"/>
</dbReference>
<name>A0A098LBW9_9BACT</name>
<keyword evidence="4" id="KW-1185">Reference proteome</keyword>
<comment type="caution">
    <text evidence="3">The sequence shown here is derived from an EMBL/GenBank/DDBJ whole genome shotgun (WGS) entry which is preliminary data.</text>
</comment>
<dbReference type="STRING" id="153721.MYP_1668"/>
<sequence length="538" mass="61723">MIKNIFTGITAIFLIIFLKACANIQAPQGGAKDIKPPKVVKSHPKPNSLGFKSKTMIFEFDENIKENNFMEQLIISPTINSEYTYKIRGKKLTITFNKPFEENTTYTINFRNAIQDITESNPPKNLSIAFSTGAKLDTLTISGKLTDLLTNKPLTNISVALYKSDDTLNITNSKPLYFTKSETDQYKITNIKKGTYDLYALEDLSNNLKYDSKEKIGFKTKILIDSNITNENIFLTKIDTTAPEIISTSIINENEFIIKLKEGLKLQHIDYQRDTSFNVSFLIENQANTIKIFNTWNIMEDSIPLRLILEDSSGNIGRGNIKIIYESKTKKKTETKTPLLISVNPEDGKLNPKANKIKLNFSSPVKNIEFSQFQIKEDSIVKPFEKKNFNLNKQKLQAVVDIYYPDKIDSLFLIIPDSTIKDFLNNYNNGLKQRFSVKKEEDYAILSGTISTEAKNYFFELLNEKYIPILTLKNPKKYELNFLNPGTYYIRILVDVNNNGKWDNADLSKMTQAEPVIFYKEKIGLRANWEVRDINIEF</sequence>
<keyword evidence="1" id="KW-0732">Signal</keyword>
<feature type="domain" description="SbsA Ig-like" evidence="2">
    <location>
        <begin position="33"/>
        <end position="132"/>
    </location>
</feature>
<evidence type="ECO:0000313" key="3">
    <source>
        <dbReference type="EMBL" id="GAL84440.1"/>
    </source>
</evidence>
<dbReference type="Proteomes" id="UP000030185">
    <property type="component" value="Unassembled WGS sequence"/>
</dbReference>
<organism evidence="3 4">
    <name type="scientific">Sporocytophaga myxococcoides</name>
    <dbReference type="NCBI Taxonomy" id="153721"/>
    <lineage>
        <taxon>Bacteria</taxon>
        <taxon>Pseudomonadati</taxon>
        <taxon>Bacteroidota</taxon>
        <taxon>Cytophagia</taxon>
        <taxon>Cytophagales</taxon>
        <taxon>Cytophagaceae</taxon>
        <taxon>Sporocytophaga</taxon>
    </lineage>
</organism>
<protein>
    <recommendedName>
        <fullName evidence="2">SbsA Ig-like domain-containing protein</fullName>
    </recommendedName>
</protein>
<dbReference type="RefSeq" id="WP_045461395.1">
    <property type="nucleotide sequence ID" value="NZ_BBLT01000003.1"/>
</dbReference>
<gene>
    <name evidence="3" type="ORF">MYP_1668</name>
</gene>
<evidence type="ECO:0000259" key="2">
    <source>
        <dbReference type="Pfam" id="PF13205"/>
    </source>
</evidence>
<reference evidence="3 4" key="1">
    <citation type="submission" date="2014-09" db="EMBL/GenBank/DDBJ databases">
        <title>Sporocytophaga myxococcoides PG-01 genome sequencing.</title>
        <authorList>
            <person name="Liu L."/>
            <person name="Gao P.J."/>
            <person name="Chen G.J."/>
            <person name="Wang L.S."/>
        </authorList>
    </citation>
    <scope>NUCLEOTIDE SEQUENCE [LARGE SCALE GENOMIC DNA]</scope>
    <source>
        <strain evidence="3 4">PG-01</strain>
    </source>
</reference>
<proteinExistence type="predicted"/>
<dbReference type="AlphaFoldDB" id="A0A098LBW9"/>
<dbReference type="EMBL" id="BBLT01000003">
    <property type="protein sequence ID" value="GAL84440.1"/>
    <property type="molecule type" value="Genomic_DNA"/>
</dbReference>
<dbReference type="Pfam" id="PF13205">
    <property type="entry name" value="Big_5"/>
    <property type="match status" value="1"/>
</dbReference>
<dbReference type="eggNOG" id="COG4704">
    <property type="taxonomic scope" value="Bacteria"/>
</dbReference>
<evidence type="ECO:0000256" key="1">
    <source>
        <dbReference type="ARBA" id="ARBA00022729"/>
    </source>
</evidence>
<accession>A0A098LBW9</accession>